<comment type="cofactor">
    <cofactor evidence="1 9">
        <name>heme</name>
        <dbReference type="ChEBI" id="CHEBI:30413"/>
    </cofactor>
</comment>
<dbReference type="InterPro" id="IPR050705">
    <property type="entry name" value="Cytochrome_P450_3A"/>
</dbReference>
<keyword evidence="4 9" id="KW-0479">Metal-binding</keyword>
<sequence length="439" mass="50958">GFQNCLKDWEKQYGKTYGFYRNDRSSIVTSDLELVKDVMVKNFQAFPNRRRILVLNYKPYSETLLLLRDDHWKFVRSRLSPVFSSGKLKKMVPAIKRSCRNLVKHVAEKAASKEDVDLKILCQTYTMDVMAGTAFGIELDSLAYPDHPFVKMTEKIQNPPKWMSSLIQAVNYMLHVVNTALKIRRQDPERYPDVLQLLVDTEREQETEKQVDPEIDHMKQLRTSASWTRRTGLTDGEMQANLFDFLMAGYDTSATVMYFFLYNLAAHPECVEKVQEEIDRKLGENEVDYWVSTDLPYLDMCMNESLRLYPPACMLDRECSQDTVLGGMHVPKNMLVTLAIYNIHTDPEHWPDPMKFDPERHTPEARASRHPFSFLPFGMGPRNCIGMRKAQMDLKMGVAAILQKFTPVLCDKSVYPPKIANHFKLAAEDMWVKFEPRKQ</sequence>
<evidence type="ECO:0000256" key="4">
    <source>
        <dbReference type="ARBA" id="ARBA00022723"/>
    </source>
</evidence>
<dbReference type="AlphaFoldDB" id="A0ABD0JQ17"/>
<evidence type="ECO:0000256" key="8">
    <source>
        <dbReference type="ARBA" id="ARBA00043906"/>
    </source>
</evidence>
<keyword evidence="3 9" id="KW-0349">Heme</keyword>
<evidence type="ECO:0000256" key="1">
    <source>
        <dbReference type="ARBA" id="ARBA00001971"/>
    </source>
</evidence>
<comment type="similarity">
    <text evidence="2 10">Belongs to the cytochrome P450 family.</text>
</comment>
<comment type="function">
    <text evidence="8">Cytochromes P450 are a group of heme-thiolate monooxygenases. They oxidize a variety of structurally unrelated compounds, including steroids, fatty acids, and xenobiotics.</text>
</comment>
<evidence type="ECO:0000256" key="9">
    <source>
        <dbReference type="PIRSR" id="PIRSR602401-1"/>
    </source>
</evidence>
<evidence type="ECO:0000256" key="3">
    <source>
        <dbReference type="ARBA" id="ARBA00022617"/>
    </source>
</evidence>
<dbReference type="SUPFAM" id="SSF48264">
    <property type="entry name" value="Cytochrome P450"/>
    <property type="match status" value="1"/>
</dbReference>
<evidence type="ECO:0008006" key="13">
    <source>
        <dbReference type="Google" id="ProtNLM"/>
    </source>
</evidence>
<dbReference type="PRINTS" id="PR00463">
    <property type="entry name" value="EP450I"/>
</dbReference>
<dbReference type="InterPro" id="IPR017972">
    <property type="entry name" value="Cyt_P450_CS"/>
</dbReference>
<name>A0ABD0JQ17_9CAEN</name>
<proteinExistence type="inferred from homology"/>
<dbReference type="InterPro" id="IPR036396">
    <property type="entry name" value="Cyt_P450_sf"/>
</dbReference>
<dbReference type="GO" id="GO:0004497">
    <property type="term" value="F:monooxygenase activity"/>
    <property type="evidence" value="ECO:0007669"/>
    <property type="project" value="UniProtKB-KW"/>
</dbReference>
<evidence type="ECO:0000256" key="6">
    <source>
        <dbReference type="ARBA" id="ARBA00023004"/>
    </source>
</evidence>
<comment type="caution">
    <text evidence="11">The sequence shown here is derived from an EMBL/GenBank/DDBJ whole genome shotgun (WGS) entry which is preliminary data.</text>
</comment>
<reference evidence="11 12" key="1">
    <citation type="journal article" date="2023" name="Sci. Data">
        <title>Genome assembly of the Korean intertidal mud-creeper Batillaria attramentaria.</title>
        <authorList>
            <person name="Patra A.K."/>
            <person name="Ho P.T."/>
            <person name="Jun S."/>
            <person name="Lee S.J."/>
            <person name="Kim Y."/>
            <person name="Won Y.J."/>
        </authorList>
    </citation>
    <scope>NUCLEOTIDE SEQUENCE [LARGE SCALE GENOMIC DNA]</scope>
    <source>
        <strain evidence="11">Wonlab-2016</strain>
    </source>
</reference>
<dbReference type="GO" id="GO:0046872">
    <property type="term" value="F:metal ion binding"/>
    <property type="evidence" value="ECO:0007669"/>
    <property type="project" value="UniProtKB-KW"/>
</dbReference>
<protein>
    <recommendedName>
        <fullName evidence="13">Cytochrome P450</fullName>
    </recommendedName>
</protein>
<dbReference type="EMBL" id="JACVVK020000361">
    <property type="protein sequence ID" value="KAK7476962.1"/>
    <property type="molecule type" value="Genomic_DNA"/>
</dbReference>
<dbReference type="PANTHER" id="PTHR24302">
    <property type="entry name" value="CYTOCHROME P450 FAMILY 3"/>
    <property type="match status" value="1"/>
</dbReference>
<evidence type="ECO:0000256" key="2">
    <source>
        <dbReference type="ARBA" id="ARBA00010617"/>
    </source>
</evidence>
<dbReference type="FunFam" id="1.10.630.10:FF:000182">
    <property type="entry name" value="Cytochrome P450 3A4"/>
    <property type="match status" value="1"/>
</dbReference>
<evidence type="ECO:0000313" key="12">
    <source>
        <dbReference type="Proteomes" id="UP001519460"/>
    </source>
</evidence>
<dbReference type="CDD" id="cd11055">
    <property type="entry name" value="CYP3A-like"/>
    <property type="match status" value="1"/>
</dbReference>
<keyword evidence="7 10" id="KW-0503">Monooxygenase</keyword>
<keyword evidence="5 10" id="KW-0560">Oxidoreductase</keyword>
<dbReference type="PROSITE" id="PS00086">
    <property type="entry name" value="CYTOCHROME_P450"/>
    <property type="match status" value="1"/>
</dbReference>
<gene>
    <name evidence="11" type="ORF">BaRGS_00031821</name>
</gene>
<dbReference type="Gene3D" id="1.10.630.10">
    <property type="entry name" value="Cytochrome P450"/>
    <property type="match status" value="1"/>
</dbReference>
<organism evidence="11 12">
    <name type="scientific">Batillaria attramentaria</name>
    <dbReference type="NCBI Taxonomy" id="370345"/>
    <lineage>
        <taxon>Eukaryota</taxon>
        <taxon>Metazoa</taxon>
        <taxon>Spiralia</taxon>
        <taxon>Lophotrochozoa</taxon>
        <taxon>Mollusca</taxon>
        <taxon>Gastropoda</taxon>
        <taxon>Caenogastropoda</taxon>
        <taxon>Sorbeoconcha</taxon>
        <taxon>Cerithioidea</taxon>
        <taxon>Batillariidae</taxon>
        <taxon>Batillaria</taxon>
    </lineage>
</organism>
<dbReference type="Pfam" id="PF00067">
    <property type="entry name" value="p450"/>
    <property type="match status" value="1"/>
</dbReference>
<feature type="non-terminal residue" evidence="11">
    <location>
        <position position="1"/>
    </location>
</feature>
<feature type="binding site" description="axial binding residue" evidence="9">
    <location>
        <position position="384"/>
    </location>
    <ligand>
        <name>heme</name>
        <dbReference type="ChEBI" id="CHEBI:30413"/>
    </ligand>
    <ligandPart>
        <name>Fe</name>
        <dbReference type="ChEBI" id="CHEBI:18248"/>
    </ligandPart>
</feature>
<evidence type="ECO:0000313" key="11">
    <source>
        <dbReference type="EMBL" id="KAK7476962.1"/>
    </source>
</evidence>
<evidence type="ECO:0000256" key="5">
    <source>
        <dbReference type="ARBA" id="ARBA00023002"/>
    </source>
</evidence>
<dbReference type="Proteomes" id="UP001519460">
    <property type="component" value="Unassembled WGS sequence"/>
</dbReference>
<keyword evidence="12" id="KW-1185">Reference proteome</keyword>
<evidence type="ECO:0000256" key="7">
    <source>
        <dbReference type="ARBA" id="ARBA00023033"/>
    </source>
</evidence>
<keyword evidence="6 9" id="KW-0408">Iron</keyword>
<dbReference type="PANTHER" id="PTHR24302:SF15">
    <property type="entry name" value="FATTY-ACID PEROXYGENASE"/>
    <property type="match status" value="1"/>
</dbReference>
<evidence type="ECO:0000256" key="10">
    <source>
        <dbReference type="RuleBase" id="RU000461"/>
    </source>
</evidence>
<dbReference type="InterPro" id="IPR001128">
    <property type="entry name" value="Cyt_P450"/>
</dbReference>
<dbReference type="PRINTS" id="PR00385">
    <property type="entry name" value="P450"/>
</dbReference>
<accession>A0ABD0JQ17</accession>
<dbReference type="InterPro" id="IPR002401">
    <property type="entry name" value="Cyt_P450_E_grp-I"/>
</dbReference>